<proteinExistence type="predicted"/>
<dbReference type="Pfam" id="PF03607">
    <property type="entry name" value="DCX"/>
    <property type="match status" value="2"/>
</dbReference>
<feature type="compositionally biased region" description="Acidic residues" evidence="6">
    <location>
        <begin position="2679"/>
        <end position="2691"/>
    </location>
</feature>
<feature type="compositionally biased region" description="Acidic residues" evidence="6">
    <location>
        <begin position="2211"/>
        <end position="2222"/>
    </location>
</feature>
<feature type="compositionally biased region" description="Basic and acidic residues" evidence="6">
    <location>
        <begin position="814"/>
        <end position="828"/>
    </location>
</feature>
<reference evidence="9 10" key="1">
    <citation type="submission" date="2025-04" db="UniProtKB">
        <authorList>
            <consortium name="RefSeq"/>
        </authorList>
    </citation>
    <scope>IDENTIFICATION</scope>
</reference>
<dbReference type="KEGG" id="char:105895692"/>
<dbReference type="GO" id="GO:0035556">
    <property type="term" value="P:intracellular signal transduction"/>
    <property type="evidence" value="ECO:0007669"/>
    <property type="project" value="InterPro"/>
</dbReference>
<feature type="compositionally biased region" description="Low complexity" evidence="6">
    <location>
        <begin position="803"/>
        <end position="813"/>
    </location>
</feature>
<keyword evidence="8" id="KW-1185">Reference proteome</keyword>
<feature type="region of interest" description="Disordered" evidence="6">
    <location>
        <begin position="285"/>
        <end position="304"/>
    </location>
</feature>
<feature type="compositionally biased region" description="Basic residues" evidence="6">
    <location>
        <begin position="2789"/>
        <end position="2805"/>
    </location>
</feature>
<protein>
    <submittedName>
        <fullName evidence="9 10">Retinitis pigmentosa 1-like 1 protein</fullName>
    </submittedName>
</protein>
<feature type="compositionally biased region" description="Low complexity" evidence="6">
    <location>
        <begin position="290"/>
        <end position="302"/>
    </location>
</feature>
<feature type="compositionally biased region" description="Low complexity" evidence="6">
    <location>
        <begin position="873"/>
        <end position="884"/>
    </location>
</feature>
<feature type="compositionally biased region" description="Acidic residues" evidence="6">
    <location>
        <begin position="2699"/>
        <end position="2720"/>
    </location>
</feature>
<feature type="region of interest" description="Disordered" evidence="6">
    <location>
        <begin position="1951"/>
        <end position="2022"/>
    </location>
</feature>
<evidence type="ECO:0000313" key="8">
    <source>
        <dbReference type="Proteomes" id="UP000515152"/>
    </source>
</evidence>
<feature type="compositionally biased region" description="Basic and acidic residues" evidence="6">
    <location>
        <begin position="1318"/>
        <end position="1344"/>
    </location>
</feature>
<feature type="compositionally biased region" description="Polar residues" evidence="6">
    <location>
        <begin position="2268"/>
        <end position="2284"/>
    </location>
</feature>
<feature type="compositionally biased region" description="Polar residues" evidence="6">
    <location>
        <begin position="1031"/>
        <end position="1042"/>
    </location>
</feature>
<evidence type="ECO:0000256" key="4">
    <source>
        <dbReference type="ARBA" id="ARBA00022737"/>
    </source>
</evidence>
<feature type="compositionally biased region" description="Polar residues" evidence="6">
    <location>
        <begin position="681"/>
        <end position="690"/>
    </location>
</feature>
<feature type="compositionally biased region" description="Polar residues" evidence="6">
    <location>
        <begin position="722"/>
        <end position="732"/>
    </location>
</feature>
<name>A0A6P8GBF4_CLUHA</name>
<feature type="compositionally biased region" description="Low complexity" evidence="6">
    <location>
        <begin position="2122"/>
        <end position="2132"/>
    </location>
</feature>
<evidence type="ECO:0000256" key="5">
    <source>
        <dbReference type="ARBA" id="ARBA00023273"/>
    </source>
</evidence>
<dbReference type="FunFam" id="3.10.20.230:FF:000006">
    <property type="entry name" value="Oxygen-regulated protein 1"/>
    <property type="match status" value="1"/>
</dbReference>
<dbReference type="SMART" id="SM00537">
    <property type="entry name" value="DCX"/>
    <property type="match status" value="2"/>
</dbReference>
<dbReference type="CDD" id="cd17148">
    <property type="entry name" value="DCX2_RP1L1"/>
    <property type="match status" value="1"/>
</dbReference>
<feature type="compositionally biased region" description="Low complexity" evidence="6">
    <location>
        <begin position="754"/>
        <end position="763"/>
    </location>
</feature>
<dbReference type="GeneTree" id="ENSGT00940000154242"/>
<feature type="compositionally biased region" description="Polar residues" evidence="6">
    <location>
        <begin position="1820"/>
        <end position="1841"/>
    </location>
</feature>
<feature type="compositionally biased region" description="Basic and acidic residues" evidence="6">
    <location>
        <begin position="2101"/>
        <end position="2114"/>
    </location>
</feature>
<feature type="compositionally biased region" description="Acidic residues" evidence="6">
    <location>
        <begin position="2487"/>
        <end position="2623"/>
    </location>
</feature>
<feature type="compositionally biased region" description="Acidic residues" evidence="6">
    <location>
        <begin position="2162"/>
        <end position="2196"/>
    </location>
</feature>
<keyword evidence="4" id="KW-0677">Repeat</keyword>
<feature type="compositionally biased region" description="Polar residues" evidence="6">
    <location>
        <begin position="1305"/>
        <end position="1317"/>
    </location>
</feature>
<feature type="compositionally biased region" description="Basic and acidic residues" evidence="6">
    <location>
        <begin position="1129"/>
        <end position="1153"/>
    </location>
</feature>
<feature type="compositionally biased region" description="Low complexity" evidence="6">
    <location>
        <begin position="1521"/>
        <end position="1530"/>
    </location>
</feature>
<gene>
    <name evidence="9 10 11" type="primary">rp1l1a</name>
</gene>
<organism evidence="8 10">
    <name type="scientific">Clupea harengus</name>
    <name type="common">Atlantic herring</name>
    <dbReference type="NCBI Taxonomy" id="7950"/>
    <lineage>
        <taxon>Eukaryota</taxon>
        <taxon>Metazoa</taxon>
        <taxon>Chordata</taxon>
        <taxon>Craniata</taxon>
        <taxon>Vertebrata</taxon>
        <taxon>Euteleostomi</taxon>
        <taxon>Actinopterygii</taxon>
        <taxon>Neopterygii</taxon>
        <taxon>Teleostei</taxon>
        <taxon>Clupei</taxon>
        <taxon>Clupeiformes</taxon>
        <taxon>Clupeoidei</taxon>
        <taxon>Clupeidae</taxon>
        <taxon>Clupea</taxon>
    </lineage>
</organism>
<dbReference type="InterPro" id="IPR003533">
    <property type="entry name" value="Doublecortin_dom"/>
</dbReference>
<feature type="compositionally biased region" description="Polar residues" evidence="6">
    <location>
        <begin position="1157"/>
        <end position="1179"/>
    </location>
</feature>
<evidence type="ECO:0000313" key="10">
    <source>
        <dbReference type="RefSeq" id="XP_031436639.1"/>
    </source>
</evidence>
<feature type="region of interest" description="Disordered" evidence="6">
    <location>
        <begin position="126"/>
        <end position="162"/>
    </location>
</feature>
<feature type="domain" description="Doublecortin" evidence="7">
    <location>
        <begin position="40"/>
        <end position="122"/>
    </location>
</feature>
<evidence type="ECO:0000313" key="9">
    <source>
        <dbReference type="RefSeq" id="XP_031436637.1"/>
    </source>
</evidence>
<feature type="region of interest" description="Disordered" evidence="6">
    <location>
        <begin position="2354"/>
        <end position="2376"/>
    </location>
</feature>
<feature type="compositionally biased region" description="Basic and acidic residues" evidence="6">
    <location>
        <begin position="1013"/>
        <end position="1030"/>
    </location>
</feature>
<dbReference type="InterPro" id="IPR036572">
    <property type="entry name" value="Doublecortin_dom_sf"/>
</dbReference>
<feature type="compositionally biased region" description="Polar residues" evidence="6">
    <location>
        <begin position="1411"/>
        <end position="1420"/>
    </location>
</feature>
<accession>A0A6P8GBF4</accession>
<feature type="compositionally biased region" description="Basic and acidic residues" evidence="6">
    <location>
        <begin position="1661"/>
        <end position="1670"/>
    </location>
</feature>
<evidence type="ECO:0000313" key="11">
    <source>
        <dbReference type="RefSeq" id="XP_031436640.1"/>
    </source>
</evidence>
<feature type="compositionally biased region" description="Basic and acidic residues" evidence="6">
    <location>
        <begin position="145"/>
        <end position="156"/>
    </location>
</feature>
<dbReference type="RefSeq" id="XP_031436639.1">
    <property type="nucleotide sequence ID" value="XM_031580779.2"/>
</dbReference>
<comment type="subcellular location">
    <subcellularLocation>
        <location evidence="1">Cell projection</location>
    </subcellularLocation>
    <subcellularLocation>
        <location evidence="2">Cytoplasm</location>
    </subcellularLocation>
</comment>
<feature type="region of interest" description="Disordered" evidence="6">
    <location>
        <begin position="1"/>
        <end position="24"/>
    </location>
</feature>
<feature type="compositionally biased region" description="Low complexity" evidence="6">
    <location>
        <begin position="662"/>
        <end position="680"/>
    </location>
</feature>
<feature type="compositionally biased region" description="Low complexity" evidence="6">
    <location>
        <begin position="1590"/>
        <end position="1600"/>
    </location>
</feature>
<dbReference type="SUPFAM" id="SSF89837">
    <property type="entry name" value="Doublecortin (DC)"/>
    <property type="match status" value="2"/>
</dbReference>
<feature type="compositionally biased region" description="Polar residues" evidence="6">
    <location>
        <begin position="1994"/>
        <end position="2004"/>
    </location>
</feature>
<dbReference type="Gene3D" id="3.10.20.230">
    <property type="entry name" value="Doublecortin domain"/>
    <property type="match status" value="2"/>
</dbReference>
<evidence type="ECO:0000256" key="1">
    <source>
        <dbReference type="ARBA" id="ARBA00004316"/>
    </source>
</evidence>
<feature type="compositionally biased region" description="Basic and acidic residues" evidence="6">
    <location>
        <begin position="1716"/>
        <end position="1728"/>
    </location>
</feature>
<feature type="compositionally biased region" description="Basic residues" evidence="6">
    <location>
        <begin position="133"/>
        <end position="144"/>
    </location>
</feature>
<sequence length="2814" mass="305637">MHSGPSGYSALSTPFKNDPDQPPALIPRFPTNVTGATPAKRITFFKSGDAQFGSVRMAIHNRSFKCFDALLDDLSHKVPLPFGVRTITTPRGTHNIKHLEQLEDGGCYLCSDRRYAKPVDMELAGKRPAVWHNHSRPQSSRRKPTRPEEAPPEHGSPHYYRHPKRLVLVKNSDPSVRRSIILSRRTARSLRVFMEEVSELMQCHVKKLYTIEGRKIDSIQSLMQCPNVLVCVGRESFRPLMLECRRNSEEKLPGMSVRSRSSVCSDGHESKKNVNFGLATKKSIIHPRSDSSNRSTRFSLSSEKSYPNGLCTPGQAGYVANCPHARETIINDDIEKRVLVNKDGSLSVEMKVRFRLGNDETLQWSTEIKKSPGTTNDTINEKEANPHYLLQGKESSEQESSGEVEEAYAEKSHCGNSCNHCQEYDIWKNPMHRQHHRSSRHIKSSSSSASSHKIVCKEASVDSIRTISRSSEEYTEHVVEKASCYQQTLEGGDTMVEYCTISRCCSRSEVCSMATTSKSKRSHPERCEGESRMVLNGEKRPHTPEWKHSHSGVCCVEVTKASDAEDRPVSAVSNSSKVLESLKEDQDDDFDDIPPSASRASQCSQGELEESSRAKSRTKTPDQRSEVSACSARSLKHKVKNTSPAPADQQQNSPIPNARPKSTASRSSSKCHSCHCGAASPQSTASNTPENAEEGDRPQSTVSKSSRTSKESCKSHKDRSHSSGSQASNTLSAKDEGQEEEEEEERTLSAMSEVSKGSGKSSVCPHCGVCDGETESAPSQSEKPTDKIEDNQSDDEAEEKPPSVRSTSSAASVKSEKSSKSTKCEHHVSSRGATPLSDKAEVESNGGVEAVPNDRVESALSNHSNASAVSTKSNRSACSNCRRSSLTESVAVEEKSGNVSSEKESVEEERVGSSMSNKSMVSHKSNCSTSNRAKTPRSNHSGSPAPITDVEGRDGAASAQSNTSRASRMSRKSQGGEVKRAESQASVASEQPETEEAPAERSASVMSSSKQASMEEKPGTDEAADDKTVNERATSAMSNRTDASVKSHKSHKSHKSNCSTSKRAKSPAPQSLAVTEVEEEIEKRADSAMSARSNISAASGRSARPQSKASERAASQASAVSETCQQETEAPKEEENSGDDTAKAAEEPVEESRAPSVVSNASGRSRASHKSACSTSSRAKSPRAATPAKVSKSNGKSPEAERENTCDPEPEAVAEERAASVMSNKTDASVKSKISTKSVLPAPERAKSPRPKSPARVKQEEKENEAENRPASSLSVKSDVSRTSRRSKRAASPANHSAPEERPTSAMSRKSAKSSPKTNEETIAEEKAPSETSVKDDASNHETTEPSAEGGEEKEERAASAMSNKTDATVKSRVSHKSTLHAPDKAQTARAKSPAPSDRTKEGKSEKRPLSSLSVGTDASRSSRKSQDKEAKRSPSPAAKQHGGQETEVASKERPTSAMSKKSTKSSKNQPKEENEVQENVASASLSPETHSNDPAEAEDTEQRPESVMSHASDKQSLNGAPERATTPAEPTDPPAGQEVKLVAMEVNERSKSALSVASHTSKKSVRAPSPRPKTSQSKTSKAEEEPRASSAMSGNSKVSSKSKKCQCNHSKDTTPKTPPENAEEPSTPDATAITTPEPDEAREEPEGPTTIVTPDTEAPSEQKRAESVKSTRSSTKSKAGCLKVREDKGPVTRSKSPAPAKAEEPSADSQTEDTGAGKEGNDNRNEKAASMTLRDSRPKSSASVRSTKSTKSHKDTKTNDGSKQASYLDVKGPITEIDGKSDNGSVKSVKSTRKAKSVKFDKDPEEEKNEEKAPRPNSGAASDASQNCSSPAQEQPNKNKPPTIRLAATSSDSDLSNALSAADLLRELSGNTRPGSRISQWNVEVGENDKLEIKSNRSSKHKKVSSSQRDDQSSLELVQSCLPNASPNDVVNEWLKNISANGPMYEMEDELVDTEDLPREESLENAEDLNQNAEENADEHCEEKEDTDACGETATQAEESNAETVPPKPNSDAPQKQHLPRHSSVQVMNALLSPKLDRCNSLPEVSPVYGRKLSRSAIGLLDCLAKLRLIDSDHANTQNAKYSEIMSILQTLWLYEPTEEDQKTQRGKDHAPGEDEANPRSSSGVDVSSGSAESTKSAVHSGVEKAASAPPTLIVEQPSGLEEEAEGETPAETAPEEGADAPEQTAESDQEEDVSDPATPDVATRVQGSQEDDEKSDEADAEHDVPEGVAESAESLKEDAETVESPNVSSGKDSRSANETESDPPEYSSSGTPPSVQQVQLSRKVSLDPDPTWVLSLLKKIEKQFMSHYASAMAEFKVRWDLDDNVMLDTMINELKVEVHKRIQDSIKRELQKIQGRAGRSPRPPVGDLSKEFSVQTEQRRRRLKVMRNRSLKPSKSADIDIDIDAASGTDFSDQRSEDEYCPCEACMRKKLEATEMIRAELIHTAPVMMDFDLRKILQVKRDPPPAPKVEPPSAEQSESQPETELQQDEEEDGNLEVVQEEPEQEDAPEEINVEEGGEEPNEAGESVDVEAQEEEGGDDEETVTGEGEDEREETEEMNGNLETEEGEDEQGAEEEVAEVEAGQEVDEADKVNDEDDDGDDQDEVAEVADGSGEEDDLDNEADQQLSKDGTEDEEAIAEKILMDDTEGDVDGKQGDSSEALEELEEDGLDDEVRIVCDEDETEEAEDAEGDATVQSDTNEEAQDQDEGEDEDEAEEETAVVDIKAAGGETWEKLRNRQMTRTSVESQTGSMDSMELELEAKQIVQSVFSSIHGHKIDRDETDEGLKTTSKKRSRSPARANKSRRPKDSDIKVD</sequence>
<dbReference type="PROSITE" id="PS50309">
    <property type="entry name" value="DC"/>
    <property type="match status" value="2"/>
</dbReference>
<feature type="compositionally biased region" description="Polar residues" evidence="6">
    <location>
        <begin position="641"/>
        <end position="655"/>
    </location>
</feature>
<feature type="compositionally biased region" description="Basic and acidic residues" evidence="6">
    <location>
        <begin position="892"/>
        <end position="911"/>
    </location>
</feature>
<evidence type="ECO:0000256" key="3">
    <source>
        <dbReference type="ARBA" id="ARBA00022490"/>
    </source>
</evidence>
<keyword evidence="3" id="KW-0963">Cytoplasm</keyword>
<dbReference type="RefSeq" id="XP_031436640.1">
    <property type="nucleotide sequence ID" value="XM_031580780.2"/>
</dbReference>
<feature type="compositionally biased region" description="Polar residues" evidence="6">
    <location>
        <begin position="1870"/>
        <end position="1883"/>
    </location>
</feature>
<feature type="compositionally biased region" description="Acidic residues" evidence="6">
    <location>
        <begin position="2660"/>
        <end position="2671"/>
    </location>
</feature>
<feature type="compositionally biased region" description="Basic and acidic residues" evidence="6">
    <location>
        <begin position="1398"/>
        <end position="1409"/>
    </location>
</feature>
<dbReference type="GO" id="GO:0021549">
    <property type="term" value="P:cerebellum development"/>
    <property type="evidence" value="ECO:0007669"/>
    <property type="project" value="Ensembl"/>
</dbReference>
<dbReference type="GO" id="GO:0005930">
    <property type="term" value="C:axoneme"/>
    <property type="evidence" value="ECO:0007669"/>
    <property type="project" value="TreeGrafter"/>
</dbReference>
<dbReference type="GO" id="GO:0035845">
    <property type="term" value="P:photoreceptor cell outer segment organization"/>
    <property type="evidence" value="ECO:0007669"/>
    <property type="project" value="Ensembl"/>
</dbReference>
<feature type="compositionally biased region" description="Polar residues" evidence="6">
    <location>
        <begin position="917"/>
        <end position="942"/>
    </location>
</feature>
<feature type="compositionally biased region" description="Polar residues" evidence="6">
    <location>
        <begin position="958"/>
        <end position="967"/>
    </location>
</feature>
<feature type="compositionally biased region" description="Basic and acidic residues" evidence="6">
    <location>
        <begin position="1257"/>
        <end position="1268"/>
    </location>
</feature>
<evidence type="ECO:0000259" key="7">
    <source>
        <dbReference type="PROSITE" id="PS50309"/>
    </source>
</evidence>
<dbReference type="GeneID" id="105895692"/>
<dbReference type="GO" id="GO:0060041">
    <property type="term" value="P:retina development in camera-type eye"/>
    <property type="evidence" value="ECO:0007669"/>
    <property type="project" value="Ensembl"/>
</dbReference>
<feature type="compositionally biased region" description="Basic and acidic residues" evidence="6">
    <location>
        <begin position="1443"/>
        <end position="1455"/>
    </location>
</feature>
<dbReference type="PANTHER" id="PTHR23005:SF3">
    <property type="entry name" value="RETINITIS PIGMENTOSA 1-LIKE 1 PROTEIN"/>
    <property type="match status" value="1"/>
</dbReference>
<feature type="compositionally biased region" description="Polar residues" evidence="6">
    <location>
        <begin position="1221"/>
        <end position="1238"/>
    </location>
</feature>
<evidence type="ECO:0000256" key="6">
    <source>
        <dbReference type="SAM" id="MobiDB-lite"/>
    </source>
</evidence>
<feature type="region of interest" description="Disordered" evidence="6">
    <location>
        <begin position="2100"/>
        <end position="2285"/>
    </location>
</feature>
<dbReference type="Proteomes" id="UP000515152">
    <property type="component" value="Chromosome 14"/>
</dbReference>
<feature type="region of interest" description="Disordered" evidence="6">
    <location>
        <begin position="1869"/>
        <end position="1918"/>
    </location>
</feature>
<keyword evidence="5" id="KW-0966">Cell projection</keyword>
<feature type="compositionally biased region" description="Polar residues" evidence="6">
    <location>
        <begin position="859"/>
        <end position="872"/>
    </location>
</feature>
<feature type="region of interest" description="Disordered" evidence="6">
    <location>
        <begin position="2772"/>
        <end position="2814"/>
    </location>
</feature>
<feature type="region of interest" description="Disordered" evidence="6">
    <location>
        <begin position="2463"/>
        <end position="2753"/>
    </location>
</feature>
<dbReference type="CTD" id="101882236"/>
<dbReference type="GO" id="GO:0060026">
    <property type="term" value="P:convergent extension"/>
    <property type="evidence" value="ECO:0007669"/>
    <property type="project" value="Ensembl"/>
</dbReference>
<dbReference type="PANTHER" id="PTHR23005">
    <property type="entry name" value="RETINITIS PIGMENTOSA 1 PROTEIN"/>
    <property type="match status" value="1"/>
</dbReference>
<feature type="compositionally biased region" description="Basic and acidic residues" evidence="6">
    <location>
        <begin position="522"/>
        <end position="548"/>
    </location>
</feature>
<feature type="region of interest" description="Disordered" evidence="6">
    <location>
        <begin position="565"/>
        <end position="1857"/>
    </location>
</feature>
<dbReference type="RefSeq" id="XP_031436637.1">
    <property type="nucleotide sequence ID" value="XM_031580777.2"/>
</dbReference>
<feature type="compositionally biased region" description="Low complexity" evidence="6">
    <location>
        <begin position="1002"/>
        <end position="1012"/>
    </location>
</feature>
<feature type="compositionally biased region" description="Polar residues" evidence="6">
    <location>
        <begin position="1090"/>
        <end position="1128"/>
    </location>
</feature>
<feature type="compositionally biased region" description="Basic residues" evidence="6">
    <location>
        <begin position="1046"/>
        <end position="1055"/>
    </location>
</feature>
<feature type="region of interest" description="Disordered" evidence="6">
    <location>
        <begin position="517"/>
        <end position="548"/>
    </location>
</feature>
<dbReference type="OrthoDB" id="9895813at2759"/>
<feature type="compositionally biased region" description="Low complexity" evidence="6">
    <location>
        <begin position="1847"/>
        <end position="1857"/>
    </location>
</feature>
<feature type="domain" description="Doublecortin" evidence="7">
    <location>
        <begin position="164"/>
        <end position="243"/>
    </location>
</feature>
<feature type="compositionally biased region" description="Polar residues" evidence="6">
    <location>
        <begin position="1478"/>
        <end position="1490"/>
    </location>
</feature>
<dbReference type="GO" id="GO:0035082">
    <property type="term" value="P:axoneme assembly"/>
    <property type="evidence" value="ECO:0007669"/>
    <property type="project" value="TreeGrafter"/>
</dbReference>
<evidence type="ECO:0000256" key="2">
    <source>
        <dbReference type="ARBA" id="ARBA00004496"/>
    </source>
</evidence>
<feature type="compositionally biased region" description="Polar residues" evidence="6">
    <location>
        <begin position="2738"/>
        <end position="2752"/>
    </location>
</feature>
<feature type="compositionally biased region" description="Polar residues" evidence="6">
    <location>
        <begin position="2476"/>
        <end position="2486"/>
    </location>
</feature>